<organism evidence="1 2">
    <name type="scientific">Janthinobacterium lividum</name>
    <dbReference type="NCBI Taxonomy" id="29581"/>
    <lineage>
        <taxon>Bacteria</taxon>
        <taxon>Pseudomonadati</taxon>
        <taxon>Pseudomonadota</taxon>
        <taxon>Betaproteobacteria</taxon>
        <taxon>Burkholderiales</taxon>
        <taxon>Oxalobacteraceae</taxon>
        <taxon>Janthinobacterium</taxon>
    </lineage>
</organism>
<dbReference type="Proteomes" id="UP000179840">
    <property type="component" value="Unassembled WGS sequence"/>
</dbReference>
<accession>A0A1S1UCR6</accession>
<sequence>MTLNNPEIVRMAYAVKLTNAQVEAAKRLYAAHFGTTDNPQALAAIIAALARNYSSAVAANVL</sequence>
<protein>
    <submittedName>
        <fullName evidence="1">Uncharacterized protein</fullName>
    </submittedName>
</protein>
<dbReference type="EMBL" id="LFKP01000005">
    <property type="protein sequence ID" value="OHV97574.1"/>
    <property type="molecule type" value="Genomic_DNA"/>
</dbReference>
<dbReference type="AlphaFoldDB" id="A0A1S1UCR6"/>
<gene>
    <name evidence="1" type="ORF">AKG95_10320</name>
</gene>
<comment type="caution">
    <text evidence="1">The sequence shown here is derived from an EMBL/GenBank/DDBJ whole genome shotgun (WGS) entry which is preliminary data.</text>
</comment>
<reference evidence="1 2" key="1">
    <citation type="submission" date="2015-06" db="EMBL/GenBank/DDBJ databases">
        <title>Draft genome sequencing of a biphenyl-degrading bacterium, Janthinobacterium lividum MEG1.</title>
        <authorList>
            <person name="Shimodaira J."/>
            <person name="Hatta T."/>
        </authorList>
    </citation>
    <scope>NUCLEOTIDE SEQUENCE [LARGE SCALE GENOMIC DNA]</scope>
    <source>
        <strain evidence="1 2">MEG1</strain>
    </source>
</reference>
<dbReference type="RefSeq" id="WP_071076727.1">
    <property type="nucleotide sequence ID" value="NZ_LFKP01000005.1"/>
</dbReference>
<name>A0A1S1UCR6_9BURK</name>
<evidence type="ECO:0000313" key="1">
    <source>
        <dbReference type="EMBL" id="OHV97574.1"/>
    </source>
</evidence>
<proteinExistence type="predicted"/>
<evidence type="ECO:0000313" key="2">
    <source>
        <dbReference type="Proteomes" id="UP000179840"/>
    </source>
</evidence>